<accession>A0ABN8XKI9</accession>
<comment type="caution">
    <text evidence="1">The sequence shown here is derived from an EMBL/GenBank/DDBJ whole genome shotgun (WGS) entry which is preliminary data.</text>
</comment>
<organism evidence="1 2">
    <name type="scientific">Rangifer tarandus platyrhynchus</name>
    <name type="common">Svalbard reindeer</name>
    <dbReference type="NCBI Taxonomy" id="3082113"/>
    <lineage>
        <taxon>Eukaryota</taxon>
        <taxon>Metazoa</taxon>
        <taxon>Chordata</taxon>
        <taxon>Craniata</taxon>
        <taxon>Vertebrata</taxon>
        <taxon>Euteleostomi</taxon>
        <taxon>Mammalia</taxon>
        <taxon>Eutheria</taxon>
        <taxon>Laurasiatheria</taxon>
        <taxon>Artiodactyla</taxon>
        <taxon>Ruminantia</taxon>
        <taxon>Pecora</taxon>
        <taxon>Cervidae</taxon>
        <taxon>Odocoileinae</taxon>
        <taxon>Rangifer</taxon>
    </lineage>
</organism>
<name>A0ABN8XKI9_RANTA</name>
<dbReference type="EMBL" id="CATKSN020000250">
    <property type="protein sequence ID" value="CAI9149353.1"/>
    <property type="molecule type" value="Genomic_DNA"/>
</dbReference>
<evidence type="ECO:0000313" key="2">
    <source>
        <dbReference type="Proteomes" id="UP001176941"/>
    </source>
</evidence>
<protein>
    <submittedName>
        <fullName evidence="1">Uncharacterized protein</fullName>
    </submittedName>
</protein>
<sequence length="236" mass="25974">MDTCVREATRADGGGVLVELRTWTQNPGDAGRGPNVENRLCEFDICTEVSVTTVAEPRGEMLGDYECIGTRCALILETLQGPQEVKSHTDCPAVVRLHLWVACVIRCEHVVQNRPPRRSVQHGASCAVSRAFFRPCCPSWSIRCCRLLFLCAGTTLEVTFSCPQCYSGMLGRSVGASEKYAFAATHACTVLNLIGIHVCFGTESLLDKAAFRSQQWLAAETAVRRTPLVRLRRRPA</sequence>
<proteinExistence type="predicted"/>
<reference evidence="1" key="1">
    <citation type="submission" date="2023-04" db="EMBL/GenBank/DDBJ databases">
        <authorList>
            <consortium name="ELIXIR-Norway"/>
        </authorList>
    </citation>
    <scope>NUCLEOTIDE SEQUENCE [LARGE SCALE GENOMIC DNA]</scope>
</reference>
<dbReference type="Proteomes" id="UP001176941">
    <property type="component" value="Unassembled WGS sequence"/>
</dbReference>
<gene>
    <name evidence="1" type="ORF">MRATA1EN1_LOCUS30971</name>
</gene>
<evidence type="ECO:0000313" key="1">
    <source>
        <dbReference type="EMBL" id="CAI9149353.1"/>
    </source>
</evidence>
<keyword evidence="2" id="KW-1185">Reference proteome</keyword>